<feature type="compositionally biased region" description="Polar residues" evidence="1">
    <location>
        <begin position="116"/>
        <end position="129"/>
    </location>
</feature>
<evidence type="ECO:0000313" key="2">
    <source>
        <dbReference type="EMBL" id="KER00858.1"/>
    </source>
</evidence>
<dbReference type="GeneID" id="25362201"/>
<dbReference type="InParanoid" id="A0A074Z3H5"/>
<dbReference type="AlphaFoldDB" id="A0A074Z3H5"/>
<name>A0A074Z3H5_AURSE</name>
<keyword evidence="3" id="KW-1185">Reference proteome</keyword>
<dbReference type="Proteomes" id="UP000030641">
    <property type="component" value="Unassembled WGS sequence"/>
</dbReference>
<organism evidence="2 3">
    <name type="scientific">Aureobasidium subglaciale (strain EXF-2481)</name>
    <name type="common">Aureobasidium pullulans var. subglaciale</name>
    <dbReference type="NCBI Taxonomy" id="1043005"/>
    <lineage>
        <taxon>Eukaryota</taxon>
        <taxon>Fungi</taxon>
        <taxon>Dikarya</taxon>
        <taxon>Ascomycota</taxon>
        <taxon>Pezizomycotina</taxon>
        <taxon>Dothideomycetes</taxon>
        <taxon>Dothideomycetidae</taxon>
        <taxon>Dothideales</taxon>
        <taxon>Saccotheciaceae</taxon>
        <taxon>Aureobasidium</taxon>
    </lineage>
</organism>
<sequence length="198" mass="22411">MSTETCSSFSTPCQIWLLRSNSLNCRSPRSLRVAPIKLPLRSPQCKIPARPLTKRSFPSISISTKALTLLPAFSSAQSVSQQRRSPYPPMSLPCSVSRLNLHQNRPTQLPLPLSPASKTCQTSRSSLSTTAPLRKQGRCFLWTIPVSTTPHTPETIKRQKRQKQQENHKQQTPKKMESQSHQKIEMQQTNDTTTQRHQ</sequence>
<feature type="region of interest" description="Disordered" evidence="1">
    <location>
        <begin position="150"/>
        <end position="198"/>
    </location>
</feature>
<dbReference type="EMBL" id="KL584749">
    <property type="protein sequence ID" value="KER00858.1"/>
    <property type="molecule type" value="Genomic_DNA"/>
</dbReference>
<evidence type="ECO:0000256" key="1">
    <source>
        <dbReference type="SAM" id="MobiDB-lite"/>
    </source>
</evidence>
<proteinExistence type="predicted"/>
<protein>
    <submittedName>
        <fullName evidence="2">Uncharacterized protein</fullName>
    </submittedName>
</protein>
<gene>
    <name evidence="2" type="ORF">AUEXF2481DRAFT_163482</name>
</gene>
<evidence type="ECO:0000313" key="3">
    <source>
        <dbReference type="Proteomes" id="UP000030641"/>
    </source>
</evidence>
<accession>A0A074Z3H5</accession>
<dbReference type="RefSeq" id="XP_013349357.1">
    <property type="nucleotide sequence ID" value="XM_013493903.1"/>
</dbReference>
<feature type="region of interest" description="Disordered" evidence="1">
    <location>
        <begin position="105"/>
        <end position="129"/>
    </location>
</feature>
<feature type="compositionally biased region" description="Polar residues" evidence="1">
    <location>
        <begin position="185"/>
        <end position="198"/>
    </location>
</feature>
<reference evidence="2 3" key="1">
    <citation type="journal article" date="2014" name="BMC Genomics">
        <title>Genome sequencing of four Aureobasidium pullulans varieties: biotechnological potential, stress tolerance, and description of new species.</title>
        <authorList>
            <person name="Gostin Ar C."/>
            <person name="Ohm R.A."/>
            <person name="Kogej T."/>
            <person name="Sonjak S."/>
            <person name="Turk M."/>
            <person name="Zajc J."/>
            <person name="Zalar P."/>
            <person name="Grube M."/>
            <person name="Sun H."/>
            <person name="Han J."/>
            <person name="Sharma A."/>
            <person name="Chiniquy J."/>
            <person name="Ngan C.Y."/>
            <person name="Lipzen A."/>
            <person name="Barry K."/>
            <person name="Grigoriev I.V."/>
            <person name="Gunde-Cimerman N."/>
        </authorList>
    </citation>
    <scope>NUCLEOTIDE SEQUENCE [LARGE SCALE GENOMIC DNA]</scope>
    <source>
        <strain evidence="2 3">EXF-2481</strain>
    </source>
</reference>
<dbReference type="HOGENOM" id="CLU_1377864_0_0_1"/>
<feature type="compositionally biased region" description="Basic and acidic residues" evidence="1">
    <location>
        <begin position="163"/>
        <end position="184"/>
    </location>
</feature>